<keyword evidence="3 11" id="KW-0479">Metal-binding</keyword>
<dbReference type="InterPro" id="IPR006896">
    <property type="entry name" value="Sec23/24_trunk_dom"/>
</dbReference>
<protein>
    <recommendedName>
        <fullName evidence="11">Protein transport protein SEC23</fullName>
    </recommendedName>
</protein>
<dbReference type="SUPFAM" id="SSF81995">
    <property type="entry name" value="beta-sandwich domain of Sec23/24"/>
    <property type="match status" value="1"/>
</dbReference>
<comment type="subcellular location">
    <subcellularLocation>
        <location evidence="11">Cytoplasmic vesicle</location>
        <location evidence="11">COPII-coated vesicle membrane</location>
        <topology evidence="11">Peripheral membrane protein</topology>
        <orientation evidence="11">Cytoplasmic side</orientation>
    </subcellularLocation>
    <subcellularLocation>
        <location evidence="11">Endoplasmic reticulum membrane</location>
        <topology evidence="11">Peripheral membrane protein</topology>
        <orientation evidence="11">Cytoplasmic side</orientation>
    </subcellularLocation>
</comment>
<dbReference type="Pfam" id="PF04815">
    <property type="entry name" value="Sec23_helical"/>
    <property type="match status" value="1"/>
</dbReference>
<evidence type="ECO:0000259" key="16">
    <source>
        <dbReference type="Pfam" id="PF08033"/>
    </source>
</evidence>
<dbReference type="FunFam" id="2.30.30.380:FF:000001">
    <property type="entry name" value="Protein transport protein SEC23"/>
    <property type="match status" value="1"/>
</dbReference>
<dbReference type="InterPro" id="IPR012990">
    <property type="entry name" value="Beta-sandwich_Sec23_24"/>
</dbReference>
<dbReference type="SUPFAM" id="SSF82919">
    <property type="entry name" value="Zn-finger domain of Sec23/24"/>
    <property type="match status" value="1"/>
</dbReference>
<reference evidence="17" key="2">
    <citation type="submission" date="2022-03" db="EMBL/GenBank/DDBJ databases">
        <title>Draft title - Genomic analysis of global carrot germplasm unveils the trajectory of domestication and the origin of high carotenoid orange carrot.</title>
        <authorList>
            <person name="Iorizzo M."/>
            <person name="Ellison S."/>
            <person name="Senalik D."/>
            <person name="Macko-Podgorni A."/>
            <person name="Grzebelus D."/>
            <person name="Bostan H."/>
            <person name="Rolling W."/>
            <person name="Curaba J."/>
            <person name="Simon P."/>
        </authorList>
    </citation>
    <scope>NUCLEOTIDE SEQUENCE</scope>
    <source>
        <tissue evidence="17">Leaf</tissue>
    </source>
</reference>
<keyword evidence="5 11" id="KW-0862">Zinc</keyword>
<dbReference type="InterPro" id="IPR036174">
    <property type="entry name" value="Znf_Sec23_Sec24_sf"/>
</dbReference>
<sequence length="781" mass="86016">MASEMAETDREGIDGVRMTWNSWPRTKVESSKCVIPIAASISPIRSHPDILTLPYAPLRCKTCSAILNPFARVDFAAHIWICPFCFQRNHFPHHYSAISETNVPAELYHQYTTIQYSLTPIEDHKVGPTQMGVGQGGANSMRPPVFVFVLDTCMIDEELGYAKLALQQAIGLLPENALVGFVTFGTQVQVHELGFGDMSKVYVFRGSKEMGKDQVLDQLGLGRRSAGGVYGKGGQAGGFDSGIHRFLLPASECEYTFTSLLEELGTDLWPVPPGNRSLRCTGVALSVASGLLGACLPGTGARIIALVGGPCTEGPGSIVSKDLSEPVRSHKDLDKDAAPYFRKAVMFYEELAKQLVSQGHVLDLFASALDQVGVAEMKVVIERTGGLVVLSESFGHSVFKDSFRRVFEDGEQSLGLCFNGTLEINCSKDIKIQGILGPCTSLEKKGPAVAGTVIGQGNTTAWKLCGLDKTTCLTVFFDISSSEKPDPSGNINPQLYIQFLTSYQSPDCQQKLRVTTITKRWTDGAIGSEDLVQGFDQETAAVVIARLTSHKMEMEEGFDATRWLDRNLIRLCSKFGDYRKDDPTSFTLNPLFSLFPQFMFNLRRSQFVQVFNNSPDETAYFRMLLNRENIPNSLVMIQPSLISYSFNALPEAVLLDVASIGADRILLLDSYFSIVIFHGMTIAQWRNMGYQNQAEHQAFAQLLQAPHNDSKLIIGERFPVPRLVVCDQHGSQARFLLAKLNPSATYNNASEMAAGMDVIFTDDVNLQVFIEHLQRLAVQSS</sequence>
<dbReference type="GO" id="GO:0030127">
    <property type="term" value="C:COPII vesicle coat"/>
    <property type="evidence" value="ECO:0007669"/>
    <property type="project" value="InterPro"/>
</dbReference>
<feature type="domain" description="Sec23/Sec24 helical" evidence="15">
    <location>
        <begin position="536"/>
        <end position="634"/>
    </location>
</feature>
<dbReference type="Gene3D" id="2.30.30.380">
    <property type="entry name" value="Zn-finger domain of Sec23/24"/>
    <property type="match status" value="1"/>
</dbReference>
<dbReference type="GO" id="GO:0005789">
    <property type="term" value="C:endoplasmic reticulum membrane"/>
    <property type="evidence" value="ECO:0007669"/>
    <property type="project" value="UniProtKB-SubCell"/>
</dbReference>
<evidence type="ECO:0000256" key="7">
    <source>
        <dbReference type="ARBA" id="ARBA00022927"/>
    </source>
</evidence>
<dbReference type="Pfam" id="PF04811">
    <property type="entry name" value="Sec23_trunk"/>
    <property type="match status" value="1"/>
</dbReference>
<keyword evidence="9 11" id="KW-0968">Cytoplasmic vesicle</keyword>
<dbReference type="InterPro" id="IPR037550">
    <property type="entry name" value="Sec23_C"/>
</dbReference>
<dbReference type="GO" id="GO:0090110">
    <property type="term" value="P:COPII-coated vesicle cargo loading"/>
    <property type="evidence" value="ECO:0007669"/>
    <property type="project" value="TreeGrafter"/>
</dbReference>
<evidence type="ECO:0000259" key="15">
    <source>
        <dbReference type="Pfam" id="PF04815"/>
    </source>
</evidence>
<dbReference type="InterPro" id="IPR006895">
    <property type="entry name" value="Znf_Sec23_Sec24"/>
</dbReference>
<dbReference type="Gene3D" id="1.20.120.730">
    <property type="entry name" value="Sec23/Sec24 helical domain"/>
    <property type="match status" value="1"/>
</dbReference>
<accession>A0AAF0XW01</accession>
<dbReference type="Gene3D" id="3.40.20.10">
    <property type="entry name" value="Severin"/>
    <property type="match status" value="1"/>
</dbReference>
<dbReference type="FunFam" id="3.40.20.10:FF:000014">
    <property type="entry name" value="Protein transport protein SEC23"/>
    <property type="match status" value="1"/>
</dbReference>
<comment type="similarity">
    <text evidence="1 11">Belongs to the SEC23/SEC24 family. SEC23 subfamily.</text>
</comment>
<dbReference type="SUPFAM" id="SSF82754">
    <property type="entry name" value="C-terminal, gelsolin-like domain of Sec23/24"/>
    <property type="match status" value="1"/>
</dbReference>
<evidence type="ECO:0000313" key="18">
    <source>
        <dbReference type="Proteomes" id="UP000077755"/>
    </source>
</evidence>
<feature type="domain" description="Gelsolin-like" evidence="12">
    <location>
        <begin position="648"/>
        <end position="736"/>
    </location>
</feature>
<keyword evidence="18" id="KW-1185">Reference proteome</keyword>
<dbReference type="InterPro" id="IPR036465">
    <property type="entry name" value="vWFA_dom_sf"/>
</dbReference>
<evidence type="ECO:0000256" key="3">
    <source>
        <dbReference type="ARBA" id="ARBA00022723"/>
    </source>
</evidence>
<evidence type="ECO:0000256" key="8">
    <source>
        <dbReference type="ARBA" id="ARBA00023136"/>
    </source>
</evidence>
<evidence type="ECO:0000313" key="17">
    <source>
        <dbReference type="EMBL" id="WOH13456.1"/>
    </source>
</evidence>
<dbReference type="InterPro" id="IPR007123">
    <property type="entry name" value="Gelsolin-like_dom"/>
</dbReference>
<dbReference type="SUPFAM" id="SSF53300">
    <property type="entry name" value="vWA-like"/>
    <property type="match status" value="1"/>
</dbReference>
<dbReference type="FunFam" id="3.40.50.410:FF:000008">
    <property type="entry name" value="Protein transport protein SEC23"/>
    <property type="match status" value="1"/>
</dbReference>
<evidence type="ECO:0000256" key="1">
    <source>
        <dbReference type="ARBA" id="ARBA00009210"/>
    </source>
</evidence>
<feature type="domain" description="Sec23/Sec24 beta-sandwich" evidence="16">
    <location>
        <begin position="418"/>
        <end position="522"/>
    </location>
</feature>
<name>A0AAF0XW01_DAUCS</name>
<feature type="domain" description="Sec23/Sec24 trunk" evidence="14">
    <location>
        <begin position="142"/>
        <end position="407"/>
    </location>
</feature>
<keyword evidence="6 11" id="KW-0931">ER-Golgi transport</keyword>
<evidence type="ECO:0000259" key="12">
    <source>
        <dbReference type="Pfam" id="PF00626"/>
    </source>
</evidence>
<evidence type="ECO:0000256" key="2">
    <source>
        <dbReference type="ARBA" id="ARBA00022448"/>
    </source>
</evidence>
<dbReference type="Pfam" id="PF00626">
    <property type="entry name" value="Gelsolin"/>
    <property type="match status" value="1"/>
</dbReference>
<dbReference type="KEGG" id="dcr:108199551"/>
<dbReference type="Gene3D" id="2.60.40.1670">
    <property type="entry name" value="beta-sandwich domain of Sec23/24"/>
    <property type="match status" value="1"/>
</dbReference>
<evidence type="ECO:0000256" key="11">
    <source>
        <dbReference type="RuleBase" id="RU365030"/>
    </source>
</evidence>
<keyword evidence="4 11" id="KW-0256">Endoplasmic reticulum</keyword>
<dbReference type="CDD" id="cd11287">
    <property type="entry name" value="Sec23_C"/>
    <property type="match status" value="1"/>
</dbReference>
<dbReference type="GO" id="GO:0008270">
    <property type="term" value="F:zinc ion binding"/>
    <property type="evidence" value="ECO:0007669"/>
    <property type="project" value="InterPro"/>
</dbReference>
<dbReference type="InterPro" id="IPR037364">
    <property type="entry name" value="Sec23"/>
</dbReference>
<dbReference type="AlphaFoldDB" id="A0AAF0XW01"/>
<dbReference type="InterPro" id="IPR036175">
    <property type="entry name" value="Sec23/24_helical_dom_sf"/>
</dbReference>
<dbReference type="EMBL" id="CP093350">
    <property type="protein sequence ID" value="WOH13456.1"/>
    <property type="molecule type" value="Genomic_DNA"/>
</dbReference>
<organism evidence="17 18">
    <name type="scientific">Daucus carota subsp. sativus</name>
    <name type="common">Carrot</name>
    <dbReference type="NCBI Taxonomy" id="79200"/>
    <lineage>
        <taxon>Eukaryota</taxon>
        <taxon>Viridiplantae</taxon>
        <taxon>Streptophyta</taxon>
        <taxon>Embryophyta</taxon>
        <taxon>Tracheophyta</taxon>
        <taxon>Spermatophyta</taxon>
        <taxon>Magnoliopsida</taxon>
        <taxon>eudicotyledons</taxon>
        <taxon>Gunneridae</taxon>
        <taxon>Pentapetalae</taxon>
        <taxon>asterids</taxon>
        <taxon>campanulids</taxon>
        <taxon>Apiales</taxon>
        <taxon>Apiaceae</taxon>
        <taxon>Apioideae</taxon>
        <taxon>Scandiceae</taxon>
        <taxon>Daucinae</taxon>
        <taxon>Daucus</taxon>
        <taxon>Daucus sect. Daucus</taxon>
    </lineage>
</organism>
<keyword evidence="2 11" id="KW-0813">Transport</keyword>
<evidence type="ECO:0000256" key="4">
    <source>
        <dbReference type="ARBA" id="ARBA00022824"/>
    </source>
</evidence>
<comment type="function">
    <text evidence="10 11">Component of the coat protein complex II (COPII) which promotes the formation of transport vesicles from the endoplasmic reticulum (ER). The coat has two main functions, the physical deformation of the endoplasmic reticulum membrane into vesicles and the selection of cargo molecules.</text>
</comment>
<keyword evidence="7 11" id="KW-0653">Protein transport</keyword>
<dbReference type="PANTHER" id="PTHR11141">
    <property type="entry name" value="PROTEIN TRANSPORT PROTEIN SEC23"/>
    <property type="match status" value="1"/>
</dbReference>
<dbReference type="InterPro" id="IPR036180">
    <property type="entry name" value="Gelsolin-like_dom_sf"/>
</dbReference>
<dbReference type="InterPro" id="IPR029006">
    <property type="entry name" value="ADF-H/Gelsolin-like_dom_sf"/>
</dbReference>
<dbReference type="GO" id="GO:0070971">
    <property type="term" value="C:endoplasmic reticulum exit site"/>
    <property type="evidence" value="ECO:0007669"/>
    <property type="project" value="TreeGrafter"/>
</dbReference>
<dbReference type="PANTHER" id="PTHR11141:SF0">
    <property type="entry name" value="PROTEIN TRANSPORT PROTEIN SEC23"/>
    <property type="match status" value="1"/>
</dbReference>
<dbReference type="Proteomes" id="UP000077755">
    <property type="component" value="Chromosome 8"/>
</dbReference>
<dbReference type="FunFam" id="1.20.120.730:FF:000005">
    <property type="entry name" value="Protein transport protein SEC23"/>
    <property type="match status" value="1"/>
</dbReference>
<feature type="domain" description="Zinc finger Sec23/Sec24-type" evidence="13">
    <location>
        <begin position="57"/>
        <end position="95"/>
    </location>
</feature>
<dbReference type="SUPFAM" id="SSF81811">
    <property type="entry name" value="Helical domain of Sec23/24"/>
    <property type="match status" value="1"/>
</dbReference>
<dbReference type="Pfam" id="PF04810">
    <property type="entry name" value="zf-Sec23_Sec24"/>
    <property type="match status" value="1"/>
</dbReference>
<evidence type="ECO:0000256" key="6">
    <source>
        <dbReference type="ARBA" id="ARBA00022892"/>
    </source>
</evidence>
<dbReference type="GO" id="GO:0005096">
    <property type="term" value="F:GTPase activator activity"/>
    <property type="evidence" value="ECO:0007669"/>
    <property type="project" value="TreeGrafter"/>
</dbReference>
<dbReference type="GO" id="GO:0006886">
    <property type="term" value="P:intracellular protein transport"/>
    <property type="evidence" value="ECO:0007669"/>
    <property type="project" value="InterPro"/>
</dbReference>
<evidence type="ECO:0000256" key="9">
    <source>
        <dbReference type="ARBA" id="ARBA00023329"/>
    </source>
</evidence>
<reference evidence="17" key="1">
    <citation type="journal article" date="2016" name="Nat. Genet.">
        <title>A high-quality carrot genome assembly provides new insights into carotenoid accumulation and asterid genome evolution.</title>
        <authorList>
            <person name="Iorizzo M."/>
            <person name="Ellison S."/>
            <person name="Senalik D."/>
            <person name="Zeng P."/>
            <person name="Satapoomin P."/>
            <person name="Huang J."/>
            <person name="Bowman M."/>
            <person name="Iovene M."/>
            <person name="Sanseverino W."/>
            <person name="Cavagnaro P."/>
            <person name="Yildiz M."/>
            <person name="Macko-Podgorni A."/>
            <person name="Moranska E."/>
            <person name="Grzebelus E."/>
            <person name="Grzebelus D."/>
            <person name="Ashrafi H."/>
            <person name="Zheng Z."/>
            <person name="Cheng S."/>
            <person name="Spooner D."/>
            <person name="Van Deynze A."/>
            <person name="Simon P."/>
        </authorList>
    </citation>
    <scope>NUCLEOTIDE SEQUENCE</scope>
    <source>
        <tissue evidence="17">Leaf</tissue>
    </source>
</reference>
<evidence type="ECO:0000256" key="5">
    <source>
        <dbReference type="ARBA" id="ARBA00022833"/>
    </source>
</evidence>
<keyword evidence="11" id="KW-0963">Cytoplasm</keyword>
<evidence type="ECO:0000256" key="10">
    <source>
        <dbReference type="ARBA" id="ARBA00025471"/>
    </source>
</evidence>
<keyword evidence="8 11" id="KW-0472">Membrane</keyword>
<gene>
    <name evidence="17" type="ORF">DCAR_0832966</name>
</gene>
<dbReference type="InterPro" id="IPR006900">
    <property type="entry name" value="Sec23/24_helical_dom"/>
</dbReference>
<evidence type="ECO:0000259" key="14">
    <source>
        <dbReference type="Pfam" id="PF04811"/>
    </source>
</evidence>
<evidence type="ECO:0000259" key="13">
    <source>
        <dbReference type="Pfam" id="PF04810"/>
    </source>
</evidence>
<dbReference type="Pfam" id="PF08033">
    <property type="entry name" value="Sec23_BS"/>
    <property type="match status" value="1"/>
</dbReference>
<dbReference type="Gene3D" id="3.40.50.410">
    <property type="entry name" value="von Willebrand factor, type A domain"/>
    <property type="match status" value="1"/>
</dbReference>
<proteinExistence type="inferred from homology"/>